<dbReference type="AlphaFoldDB" id="A0A7G2C0V1"/>
<gene>
    <name evidence="1" type="ORF">ADEAN_000059100</name>
</gene>
<accession>A0A7G2C0V1</accession>
<dbReference type="EMBL" id="LR877145">
    <property type="protein sequence ID" value="CAD2213155.1"/>
    <property type="molecule type" value="Genomic_DNA"/>
</dbReference>
<name>A0A7G2C0V1_9TRYP</name>
<protein>
    <submittedName>
        <fullName evidence="1">Uncharacterized protein</fullName>
    </submittedName>
</protein>
<reference evidence="1 2" key="1">
    <citation type="submission" date="2020-08" db="EMBL/GenBank/DDBJ databases">
        <authorList>
            <person name="Newling K."/>
            <person name="Davey J."/>
            <person name="Forrester S."/>
        </authorList>
    </citation>
    <scope>NUCLEOTIDE SEQUENCE [LARGE SCALE GENOMIC DNA]</scope>
    <source>
        <strain evidence="2">Crithidia deanei Carvalho (ATCC PRA-265)</strain>
    </source>
</reference>
<keyword evidence="2" id="KW-1185">Reference proteome</keyword>
<dbReference type="Proteomes" id="UP000515908">
    <property type="component" value="Chromosome 01"/>
</dbReference>
<organism evidence="1 2">
    <name type="scientific">Angomonas deanei</name>
    <dbReference type="NCBI Taxonomy" id="59799"/>
    <lineage>
        <taxon>Eukaryota</taxon>
        <taxon>Discoba</taxon>
        <taxon>Euglenozoa</taxon>
        <taxon>Kinetoplastea</taxon>
        <taxon>Metakinetoplastina</taxon>
        <taxon>Trypanosomatida</taxon>
        <taxon>Trypanosomatidae</taxon>
        <taxon>Strigomonadinae</taxon>
        <taxon>Angomonas</taxon>
    </lineage>
</organism>
<evidence type="ECO:0000313" key="2">
    <source>
        <dbReference type="Proteomes" id="UP000515908"/>
    </source>
</evidence>
<proteinExistence type="predicted"/>
<dbReference type="VEuPathDB" id="TriTrypDB:ADEAN_000059100"/>
<sequence length="917" mass="103213">MGDTRVSSSNLYNAFLLSINNLPAAVSKGGAVSEEEHAELVSNCWKAVSLVKPPPSFEYFAHVGVKRIMYSLFGNYKIADHQVAFSVLSNFYKHGLLKSPGELSIALSLSASDYFFYQIDTTHTKISSEPNLQITGRLWKDLVHLLPDDDVIGSSEFLLTAPNIHYTQIHKLVKSDGRMSPIEVLYYLKSALSTLSRIGDGCTTVEQCMKKLHLSHTTYGVPFLKCIQQVYLMTKVEQVRRPLTMGEVDIIASAAASRLEDLREIGEPVLEKCYSLSRNVEDASLISVHVIWCICSNTALNLNSEAMNRVLVTLHEGLASGVLSPDKLPRFHQQRFFHLIFTHLHDVANTCGTSPEAQAESARSLQALTGLTEILCRTLMEKSNHCYKAEVRQYEDGFAPCAALVRLYCHSHTTPPTEEQCQQLESDWTKLSTNGSRRQFVVKHAIRMSSRVLIRSLEQDNVNFFRSVFPIVANFMEAVLSGYDSQKGGTVDFDSALVLQRLAKAQRFVFSSMESYEQRRKAADGSAELEKELQAIHAIQMRTAMKLLTITPPKSVGSNPYFQAALEDALVLLINSYIELQTSSDAQFVSEVESVVRSTTVRLCSTTDVSVERQRFVTAVASLVCRIGLLNDREVSAVFERYLKLINTDESVRRLSYVDRRFVLIGLTNVFFHCAPHFHAANHYRNLGKQIILLTARCCLDKLAPADRGNEIEIVPPVWGLTALFLSYPQRMTGIEKYYRLCLAFVRRNCVAADPEKQASSIGRIIVTARRTSKRMLTNDKSDATKRMKRFHLFFTTFRKIITEAYLDTSLTLSLRDEVLLLKTCTFIAFLFSRNNLLDKDMEIFVGRVINRCVKNSEVANTLEDGGLAKLFRVIDYVTDVDALTTLIDLTDRRSEGRQSPQSRAILQGLRVLNVEK</sequence>
<evidence type="ECO:0000313" key="1">
    <source>
        <dbReference type="EMBL" id="CAD2213155.1"/>
    </source>
</evidence>